<proteinExistence type="predicted"/>
<comment type="caution">
    <text evidence="2">The sequence shown here is derived from an EMBL/GenBank/DDBJ whole genome shotgun (WGS) entry which is preliminary data.</text>
</comment>
<gene>
    <name evidence="2" type="ORF">GCM10022224_088060</name>
</gene>
<feature type="region of interest" description="Disordered" evidence="1">
    <location>
        <begin position="137"/>
        <end position="200"/>
    </location>
</feature>
<evidence type="ECO:0000313" key="2">
    <source>
        <dbReference type="EMBL" id="GAA3708957.1"/>
    </source>
</evidence>
<name>A0ABP7DWC9_9ACTN</name>
<organism evidence="2 3">
    <name type="scientific">Nonomuraea antimicrobica</name>
    <dbReference type="NCBI Taxonomy" id="561173"/>
    <lineage>
        <taxon>Bacteria</taxon>
        <taxon>Bacillati</taxon>
        <taxon>Actinomycetota</taxon>
        <taxon>Actinomycetes</taxon>
        <taxon>Streptosporangiales</taxon>
        <taxon>Streptosporangiaceae</taxon>
        <taxon>Nonomuraea</taxon>
    </lineage>
</organism>
<reference evidence="3" key="1">
    <citation type="journal article" date="2019" name="Int. J. Syst. Evol. Microbiol.">
        <title>The Global Catalogue of Microorganisms (GCM) 10K type strain sequencing project: providing services to taxonomists for standard genome sequencing and annotation.</title>
        <authorList>
            <consortium name="The Broad Institute Genomics Platform"/>
            <consortium name="The Broad Institute Genome Sequencing Center for Infectious Disease"/>
            <person name="Wu L."/>
            <person name="Ma J."/>
        </authorList>
    </citation>
    <scope>NUCLEOTIDE SEQUENCE [LARGE SCALE GENOMIC DNA]</scope>
    <source>
        <strain evidence="3">JCM 16904</strain>
    </source>
</reference>
<protein>
    <submittedName>
        <fullName evidence="2">Uncharacterized protein</fullName>
    </submittedName>
</protein>
<dbReference type="EMBL" id="BAAAZP010000202">
    <property type="protein sequence ID" value="GAA3708957.1"/>
    <property type="molecule type" value="Genomic_DNA"/>
</dbReference>
<sequence>MTPRNAPERFPQRRRPQIHSPGGPPVRVVQQQEEDGDGSEGHPDAGDRAPLPCRRQAAAGDRDTQEPPDRGDEPDGAGDQPSPDGWLKNNAPMAAKWKFNRVYVAHQMTAISHIRVVNMSANTASATAEAPARIQVPRRPNRAPPRPACTFTTNTNSAPNPLITPTAAPVQPPPMWENCSASSTCKGVKGPEQQPIGQWR</sequence>
<evidence type="ECO:0000313" key="3">
    <source>
        <dbReference type="Proteomes" id="UP001500902"/>
    </source>
</evidence>
<feature type="compositionally biased region" description="Basic and acidic residues" evidence="1">
    <location>
        <begin position="60"/>
        <end position="73"/>
    </location>
</feature>
<feature type="region of interest" description="Disordered" evidence="1">
    <location>
        <begin position="1"/>
        <end position="89"/>
    </location>
</feature>
<keyword evidence="3" id="KW-1185">Reference proteome</keyword>
<feature type="compositionally biased region" description="Basic and acidic residues" evidence="1">
    <location>
        <begin position="1"/>
        <end position="11"/>
    </location>
</feature>
<dbReference type="Proteomes" id="UP001500902">
    <property type="component" value="Unassembled WGS sequence"/>
</dbReference>
<evidence type="ECO:0000256" key="1">
    <source>
        <dbReference type="SAM" id="MobiDB-lite"/>
    </source>
</evidence>
<accession>A0ABP7DWC9</accession>
<feature type="compositionally biased region" description="Polar residues" evidence="1">
    <location>
        <begin position="150"/>
        <end position="159"/>
    </location>
</feature>